<proteinExistence type="predicted"/>
<name>A0A9J6BXU5_POLVA</name>
<reference evidence="1" key="1">
    <citation type="submission" date="2021-03" db="EMBL/GenBank/DDBJ databases">
        <title>Chromosome level genome of the anhydrobiotic midge Polypedilum vanderplanki.</title>
        <authorList>
            <person name="Yoshida Y."/>
            <person name="Kikawada T."/>
            <person name="Gusev O."/>
        </authorList>
    </citation>
    <scope>NUCLEOTIDE SEQUENCE</scope>
    <source>
        <strain evidence="1">NIAS01</strain>
        <tissue evidence="1">Whole body or cell culture</tissue>
    </source>
</reference>
<sequence length="140" mass="16180">MKNPNYYYKWQPSRNGIKVANALELHKEGHRPFYIGMTRINDNAVVDKVRPGEGLFFIDPISGKQQSTSSYNVLTCTSTDSSNGAYQEKSDIDWFSSFGCPVRKQWSFTKWRCACRDEFKDVFVFNGAKWSEETCSYVNE</sequence>
<dbReference type="Proteomes" id="UP001107558">
    <property type="component" value="Chromosome 2"/>
</dbReference>
<comment type="caution">
    <text evidence="1">The sequence shown here is derived from an EMBL/GenBank/DDBJ whole genome shotgun (WGS) entry which is preliminary data.</text>
</comment>
<dbReference type="AlphaFoldDB" id="A0A9J6BXU5"/>
<gene>
    <name evidence="1" type="ORF">PVAND_004647</name>
</gene>
<evidence type="ECO:0000313" key="2">
    <source>
        <dbReference type="Proteomes" id="UP001107558"/>
    </source>
</evidence>
<protein>
    <submittedName>
        <fullName evidence="1">Uncharacterized protein</fullName>
    </submittedName>
</protein>
<keyword evidence="2" id="KW-1185">Reference proteome</keyword>
<dbReference type="EMBL" id="JADBJN010000002">
    <property type="protein sequence ID" value="KAG5674695.1"/>
    <property type="molecule type" value="Genomic_DNA"/>
</dbReference>
<accession>A0A9J6BXU5</accession>
<evidence type="ECO:0000313" key="1">
    <source>
        <dbReference type="EMBL" id="KAG5674695.1"/>
    </source>
</evidence>
<organism evidence="1 2">
    <name type="scientific">Polypedilum vanderplanki</name>
    <name type="common">Sleeping chironomid midge</name>
    <dbReference type="NCBI Taxonomy" id="319348"/>
    <lineage>
        <taxon>Eukaryota</taxon>
        <taxon>Metazoa</taxon>
        <taxon>Ecdysozoa</taxon>
        <taxon>Arthropoda</taxon>
        <taxon>Hexapoda</taxon>
        <taxon>Insecta</taxon>
        <taxon>Pterygota</taxon>
        <taxon>Neoptera</taxon>
        <taxon>Endopterygota</taxon>
        <taxon>Diptera</taxon>
        <taxon>Nematocera</taxon>
        <taxon>Chironomoidea</taxon>
        <taxon>Chironomidae</taxon>
        <taxon>Chironominae</taxon>
        <taxon>Polypedilum</taxon>
        <taxon>Polypedilum</taxon>
    </lineage>
</organism>